<dbReference type="SUPFAM" id="SSF161098">
    <property type="entry name" value="MetI-like"/>
    <property type="match status" value="1"/>
</dbReference>
<feature type="transmembrane region" description="Helical" evidence="7">
    <location>
        <begin position="81"/>
        <end position="101"/>
    </location>
</feature>
<dbReference type="PANTHER" id="PTHR43744:SF12">
    <property type="entry name" value="ABC TRANSPORTER PERMEASE PROTEIN MG189-RELATED"/>
    <property type="match status" value="1"/>
</dbReference>
<evidence type="ECO:0000256" key="3">
    <source>
        <dbReference type="ARBA" id="ARBA00022475"/>
    </source>
</evidence>
<evidence type="ECO:0000256" key="6">
    <source>
        <dbReference type="ARBA" id="ARBA00023136"/>
    </source>
</evidence>
<feature type="transmembrane region" description="Helical" evidence="7">
    <location>
        <begin position="189"/>
        <end position="211"/>
    </location>
</feature>
<evidence type="ECO:0000256" key="1">
    <source>
        <dbReference type="ARBA" id="ARBA00004651"/>
    </source>
</evidence>
<dbReference type="AlphaFoldDB" id="A0A4U8QAR9"/>
<feature type="transmembrane region" description="Helical" evidence="7">
    <location>
        <begin position="16"/>
        <end position="38"/>
    </location>
</feature>
<dbReference type="RefSeq" id="WP_044289423.1">
    <property type="nucleotide sequence ID" value="NZ_CABMJZ010000035.1"/>
</dbReference>
<keyword evidence="3" id="KW-1003">Cell membrane</keyword>
<feature type="transmembrane region" description="Helical" evidence="7">
    <location>
        <begin position="113"/>
        <end position="136"/>
    </location>
</feature>
<dbReference type="GO" id="GO:0055085">
    <property type="term" value="P:transmembrane transport"/>
    <property type="evidence" value="ECO:0007669"/>
    <property type="project" value="InterPro"/>
</dbReference>
<keyword evidence="6 7" id="KW-0472">Membrane</keyword>
<proteinExistence type="inferred from homology"/>
<protein>
    <submittedName>
        <fullName evidence="9">L-arabinose transport system permease protein AraQ</fullName>
    </submittedName>
</protein>
<dbReference type="Proteomes" id="UP000306509">
    <property type="component" value="Unassembled WGS sequence"/>
</dbReference>
<gene>
    <name evidence="9" type="primary">araQ_16</name>
    <name evidence="9" type="ORF">DSM106044_01114</name>
</gene>
<comment type="caution">
    <text evidence="9">The sequence shown here is derived from an EMBL/GenBank/DDBJ whole genome shotgun (WGS) entry which is preliminary data.</text>
</comment>
<feature type="domain" description="ABC transmembrane type-1" evidence="8">
    <location>
        <begin position="77"/>
        <end position="268"/>
    </location>
</feature>
<comment type="subcellular location">
    <subcellularLocation>
        <location evidence="1 7">Cell membrane</location>
        <topology evidence="1 7">Multi-pass membrane protein</topology>
    </subcellularLocation>
</comment>
<keyword evidence="10" id="KW-1185">Reference proteome</keyword>
<dbReference type="Gene3D" id="1.10.3720.10">
    <property type="entry name" value="MetI-like"/>
    <property type="match status" value="1"/>
</dbReference>
<dbReference type="PANTHER" id="PTHR43744">
    <property type="entry name" value="ABC TRANSPORTER PERMEASE PROTEIN MG189-RELATED-RELATED"/>
    <property type="match status" value="1"/>
</dbReference>
<evidence type="ECO:0000259" key="8">
    <source>
        <dbReference type="PROSITE" id="PS50928"/>
    </source>
</evidence>
<keyword evidence="5 7" id="KW-1133">Transmembrane helix</keyword>
<feature type="transmembrane region" description="Helical" evidence="7">
    <location>
        <begin position="148"/>
        <end position="168"/>
    </location>
</feature>
<feature type="transmembrane region" description="Helical" evidence="7">
    <location>
        <begin position="247"/>
        <end position="268"/>
    </location>
</feature>
<sequence length="283" mass="32140">MKKIKSSERKIKSSRIIVYTIMILYGAICLYPVIWMGFYSLKNNEEIFVTNPFGPPMIPQWGNYIKAVTQFDILLYFKNSIWVSLAAMFLGILFCLMFTYVVSRVRVRTTKALHSMVIAGMFIPIQAVMTPLVVMVKNLHLTNTLWSLIVPYVALSFPFGVMVLYGFYRSLPIELEESAYMEGAGFCKTYFRIILPQMKSAVSVLIIYQFISHWNEFSLALILITKNELKTLPLGLAGFYGQFSTDWGPVGAALVIASFPVIMLYVFFSNKVSDAMAFSGMKN</sequence>
<evidence type="ECO:0000256" key="2">
    <source>
        <dbReference type="ARBA" id="ARBA00022448"/>
    </source>
</evidence>
<evidence type="ECO:0000256" key="4">
    <source>
        <dbReference type="ARBA" id="ARBA00022692"/>
    </source>
</evidence>
<dbReference type="Pfam" id="PF00528">
    <property type="entry name" value="BPD_transp_1"/>
    <property type="match status" value="1"/>
</dbReference>
<dbReference type="EMBL" id="QGQD01000023">
    <property type="protein sequence ID" value="TLD02077.1"/>
    <property type="molecule type" value="Genomic_DNA"/>
</dbReference>
<dbReference type="STRING" id="180332.GCA_000797495_00546"/>
<accession>A0A4U8QAR9</accession>
<evidence type="ECO:0000313" key="10">
    <source>
        <dbReference type="Proteomes" id="UP000306509"/>
    </source>
</evidence>
<organism evidence="9 10">
    <name type="scientific">Robinsoniella peoriensis</name>
    <dbReference type="NCBI Taxonomy" id="180332"/>
    <lineage>
        <taxon>Bacteria</taxon>
        <taxon>Bacillati</taxon>
        <taxon>Bacillota</taxon>
        <taxon>Clostridia</taxon>
        <taxon>Lachnospirales</taxon>
        <taxon>Lachnospiraceae</taxon>
        <taxon>Robinsoniella</taxon>
    </lineage>
</organism>
<evidence type="ECO:0000256" key="7">
    <source>
        <dbReference type="RuleBase" id="RU363032"/>
    </source>
</evidence>
<dbReference type="InterPro" id="IPR035906">
    <property type="entry name" value="MetI-like_sf"/>
</dbReference>
<dbReference type="CDD" id="cd06261">
    <property type="entry name" value="TM_PBP2"/>
    <property type="match status" value="1"/>
</dbReference>
<name>A0A4U8QAR9_9FIRM</name>
<reference evidence="9 10" key="1">
    <citation type="journal article" date="2019" name="Anaerobe">
        <title>Detection of Robinsoniella peoriensis in multiple bone samples of a trauma patient.</title>
        <authorList>
            <person name="Schrottner P."/>
            <person name="Hartwich K."/>
            <person name="Bunk B."/>
            <person name="Schober I."/>
            <person name="Helbig S."/>
            <person name="Rudolph W.W."/>
            <person name="Gunzer F."/>
        </authorList>
    </citation>
    <scope>NUCLEOTIDE SEQUENCE [LARGE SCALE GENOMIC DNA]</scope>
    <source>
        <strain evidence="9 10">DSM 106044</strain>
    </source>
</reference>
<keyword evidence="4 7" id="KW-0812">Transmembrane</keyword>
<keyword evidence="2 7" id="KW-0813">Transport</keyword>
<evidence type="ECO:0000313" key="9">
    <source>
        <dbReference type="EMBL" id="TLD02077.1"/>
    </source>
</evidence>
<dbReference type="InterPro" id="IPR000515">
    <property type="entry name" value="MetI-like"/>
</dbReference>
<evidence type="ECO:0000256" key="5">
    <source>
        <dbReference type="ARBA" id="ARBA00022989"/>
    </source>
</evidence>
<dbReference type="PROSITE" id="PS50928">
    <property type="entry name" value="ABC_TM1"/>
    <property type="match status" value="1"/>
</dbReference>
<comment type="similarity">
    <text evidence="7">Belongs to the binding-protein-dependent transport system permease family.</text>
</comment>
<dbReference type="GO" id="GO:0005886">
    <property type="term" value="C:plasma membrane"/>
    <property type="evidence" value="ECO:0007669"/>
    <property type="project" value="UniProtKB-SubCell"/>
</dbReference>